<feature type="region of interest" description="Disordered" evidence="1">
    <location>
        <begin position="1"/>
        <end position="28"/>
    </location>
</feature>
<evidence type="ECO:0000313" key="3">
    <source>
        <dbReference type="Proteomes" id="UP000294530"/>
    </source>
</evidence>
<name>A0A976NZX5_BRELC</name>
<proteinExistence type="predicted"/>
<dbReference type="Proteomes" id="UP000294530">
    <property type="component" value="Unassembled WGS sequence"/>
</dbReference>
<dbReference type="KEGG" id="blac:94345754"/>
<dbReference type="GeneID" id="94345754"/>
<keyword evidence="3" id="KW-1185">Reference proteome</keyword>
<dbReference type="EMBL" id="SHOA02000003">
    <property type="protein sequence ID" value="TDH74288.1"/>
    <property type="molecule type" value="Genomic_DNA"/>
</dbReference>
<sequence>MVELEGTSETRSSVQRQHRNERNLRRKEQRVANDMVLPDRISFFEIGYGQTTVMKSRVICSEIDIRCFIG</sequence>
<gene>
    <name evidence="2" type="ORF">CCR75_001982</name>
</gene>
<protein>
    <submittedName>
        <fullName evidence="2">Uncharacterized protein</fullName>
    </submittedName>
</protein>
<reference evidence="2 3" key="1">
    <citation type="journal article" date="2021" name="Genome Biol.">
        <title>AFLAP: assembly-free linkage analysis pipeline using k-mers from genome sequencing data.</title>
        <authorList>
            <person name="Fletcher K."/>
            <person name="Zhang L."/>
            <person name="Gil J."/>
            <person name="Han R."/>
            <person name="Cavanaugh K."/>
            <person name="Michelmore R."/>
        </authorList>
    </citation>
    <scope>NUCLEOTIDE SEQUENCE [LARGE SCALE GENOMIC DNA]</scope>
    <source>
        <strain evidence="2 3">SF5</strain>
    </source>
</reference>
<dbReference type="AlphaFoldDB" id="A0A976NZX5"/>
<dbReference type="RefSeq" id="XP_067823786.1">
    <property type="nucleotide sequence ID" value="XM_067960083.1"/>
</dbReference>
<comment type="caution">
    <text evidence="2">The sequence shown here is derived from an EMBL/GenBank/DDBJ whole genome shotgun (WGS) entry which is preliminary data.</text>
</comment>
<evidence type="ECO:0000256" key="1">
    <source>
        <dbReference type="SAM" id="MobiDB-lite"/>
    </source>
</evidence>
<evidence type="ECO:0000313" key="2">
    <source>
        <dbReference type="EMBL" id="TDH74288.1"/>
    </source>
</evidence>
<organism evidence="2 3">
    <name type="scientific">Bremia lactucae</name>
    <name type="common">Lettuce downy mildew</name>
    <dbReference type="NCBI Taxonomy" id="4779"/>
    <lineage>
        <taxon>Eukaryota</taxon>
        <taxon>Sar</taxon>
        <taxon>Stramenopiles</taxon>
        <taxon>Oomycota</taxon>
        <taxon>Peronosporomycetes</taxon>
        <taxon>Peronosporales</taxon>
        <taxon>Peronosporaceae</taxon>
        <taxon>Bremia</taxon>
    </lineage>
</organism>
<accession>A0A976NZX5</accession>